<gene>
    <name evidence="1" type="primary">Hypp2256</name>
    <name evidence="1" type="ORF">BLAG_LOCUS16684</name>
</gene>
<proteinExistence type="predicted"/>
<dbReference type="Proteomes" id="UP000838412">
    <property type="component" value="Chromosome 3"/>
</dbReference>
<sequence>MEDGVVHYVGRKVLLARCPLDDPSRKARVNGAVLSDSKQVTLPARVTGGAGGLGGSRGLEGLCGREFYSELK</sequence>
<protein>
    <submittedName>
        <fullName evidence="1">Hypp2256 protein</fullName>
    </submittedName>
</protein>
<dbReference type="AlphaFoldDB" id="A0A8J9ZS37"/>
<keyword evidence="2" id="KW-1185">Reference proteome</keyword>
<reference evidence="1" key="1">
    <citation type="submission" date="2022-01" db="EMBL/GenBank/DDBJ databases">
        <authorList>
            <person name="Braso-Vives M."/>
        </authorList>
    </citation>
    <scope>NUCLEOTIDE SEQUENCE</scope>
</reference>
<accession>A0A8J9ZS37</accession>
<name>A0A8J9ZS37_BRALA</name>
<evidence type="ECO:0000313" key="1">
    <source>
        <dbReference type="EMBL" id="CAH1259353.1"/>
    </source>
</evidence>
<dbReference type="EMBL" id="OV696688">
    <property type="protein sequence ID" value="CAH1259353.1"/>
    <property type="molecule type" value="Genomic_DNA"/>
</dbReference>
<organism evidence="1 2">
    <name type="scientific">Branchiostoma lanceolatum</name>
    <name type="common">Common lancelet</name>
    <name type="synonym">Amphioxus lanceolatum</name>
    <dbReference type="NCBI Taxonomy" id="7740"/>
    <lineage>
        <taxon>Eukaryota</taxon>
        <taxon>Metazoa</taxon>
        <taxon>Chordata</taxon>
        <taxon>Cephalochordata</taxon>
        <taxon>Leptocardii</taxon>
        <taxon>Amphioxiformes</taxon>
        <taxon>Branchiostomatidae</taxon>
        <taxon>Branchiostoma</taxon>
    </lineage>
</organism>
<evidence type="ECO:0000313" key="2">
    <source>
        <dbReference type="Proteomes" id="UP000838412"/>
    </source>
</evidence>